<dbReference type="RefSeq" id="WP_014868490.1">
    <property type="nucleotide sequence ID" value="NZ_JAHAVR010000002.1"/>
</dbReference>
<dbReference type="Proteomes" id="UP000069850">
    <property type="component" value="Chromosome 1"/>
</dbReference>
<reference evidence="1 2" key="1">
    <citation type="submission" date="2016-01" db="EMBL/GenBank/DDBJ databases">
        <authorList>
            <person name="Manzoor S."/>
        </authorList>
    </citation>
    <scope>NUCLEOTIDE SEQUENCE [LARGE SCALE GENOMIC DNA]</scope>
    <source>
        <strain evidence="1">Methanoculleus sp MAB1</strain>
    </source>
</reference>
<proteinExistence type="predicted"/>
<dbReference type="AlphaFoldDB" id="A0A0X8XZN5"/>
<evidence type="ECO:0000313" key="1">
    <source>
        <dbReference type="EMBL" id="CVK34697.1"/>
    </source>
</evidence>
<organism evidence="1 2">
    <name type="scientific">Methanoculleus bourgensis</name>
    <dbReference type="NCBI Taxonomy" id="83986"/>
    <lineage>
        <taxon>Archaea</taxon>
        <taxon>Methanobacteriati</taxon>
        <taxon>Methanobacteriota</taxon>
        <taxon>Stenosarchaea group</taxon>
        <taxon>Methanomicrobia</taxon>
        <taxon>Methanomicrobiales</taxon>
        <taxon>Methanomicrobiaceae</taxon>
        <taxon>Methanoculleus</taxon>
    </lineage>
</organism>
<evidence type="ECO:0000313" key="2">
    <source>
        <dbReference type="Proteomes" id="UP000069850"/>
    </source>
</evidence>
<dbReference type="EMBL" id="LT158599">
    <property type="protein sequence ID" value="CVK34697.1"/>
    <property type="molecule type" value="Genomic_DNA"/>
</dbReference>
<protein>
    <submittedName>
        <fullName evidence="1">Uncharacterized protein</fullName>
    </submittedName>
</protein>
<gene>
    <name evidence="1" type="ORF">MMAB1_3484</name>
</gene>
<dbReference type="OrthoDB" id="115657at2157"/>
<dbReference type="GeneID" id="27138856"/>
<accession>A0A0X8XZN5</accession>
<name>A0A0X8XZN5_9EURY</name>
<dbReference type="KEGG" id="mema:MMAB1_3484"/>
<dbReference type="GeneID" id="13354706"/>
<dbReference type="OMA" id="HGIVELH"/>
<sequence length="126" mass="13470">MLRRAGYIQGCRCAAVGEDGRPCRIVEVRLDGRRFGVRVDELRLTLAGRYPARVRLLGQDWGQALGAVVGRAERSRTGAALIITLGTGERYTVPAAALRAVLARVSAFAPISAVLPGSRQQVLVTG</sequence>